<dbReference type="PROSITE" id="PS50949">
    <property type="entry name" value="HTH_GNTR"/>
    <property type="match status" value="1"/>
</dbReference>
<keyword evidence="3" id="KW-0804">Transcription</keyword>
<accession>M5J5B8</accession>
<dbReference type="EMBL" id="ANAG01000008">
    <property type="protein sequence ID" value="EKW99296.1"/>
    <property type="molecule type" value="Genomic_DNA"/>
</dbReference>
<dbReference type="RefSeq" id="WP_009552588.1">
    <property type="nucleotide sequence ID" value="NZ_ANAG01000008.1"/>
</dbReference>
<evidence type="ECO:0000313" key="7">
    <source>
        <dbReference type="Proteomes" id="UP000011912"/>
    </source>
</evidence>
<feature type="domain" description="HTH gntR-type" evidence="5">
    <location>
        <begin position="3"/>
        <end position="71"/>
    </location>
</feature>
<evidence type="ECO:0000256" key="3">
    <source>
        <dbReference type="ARBA" id="ARBA00023163"/>
    </source>
</evidence>
<dbReference type="NCBIfam" id="TIGR02404">
    <property type="entry name" value="trehalos_R_Bsub"/>
    <property type="match status" value="1"/>
</dbReference>
<dbReference type="InterPro" id="IPR011663">
    <property type="entry name" value="UTRA"/>
</dbReference>
<evidence type="ECO:0000313" key="6">
    <source>
        <dbReference type="EMBL" id="EKW99296.1"/>
    </source>
</evidence>
<dbReference type="STRING" id="1227363.D271_02684"/>
<dbReference type="Pfam" id="PF07702">
    <property type="entry name" value="UTRA"/>
    <property type="match status" value="1"/>
</dbReference>
<dbReference type="InterPro" id="IPR036390">
    <property type="entry name" value="WH_DNA-bd_sf"/>
</dbReference>
<dbReference type="SMART" id="SM00866">
    <property type="entry name" value="UTRA"/>
    <property type="match status" value="1"/>
</dbReference>
<organism evidence="6 7">
    <name type="scientific">Ligilactobacillus saerimneri 30a</name>
    <dbReference type="NCBI Taxonomy" id="1227363"/>
    <lineage>
        <taxon>Bacteria</taxon>
        <taxon>Bacillati</taxon>
        <taxon>Bacillota</taxon>
        <taxon>Bacilli</taxon>
        <taxon>Lactobacillales</taxon>
        <taxon>Lactobacillaceae</taxon>
        <taxon>Ligilactobacillus</taxon>
    </lineage>
</organism>
<dbReference type="GO" id="GO:0003700">
    <property type="term" value="F:DNA-binding transcription factor activity"/>
    <property type="evidence" value="ECO:0007669"/>
    <property type="project" value="UniProtKB-UniRule"/>
</dbReference>
<dbReference type="PANTHER" id="PTHR44846">
    <property type="entry name" value="MANNOSYL-D-GLYCERATE TRANSPORT/METABOLISM SYSTEM REPRESSOR MNGR-RELATED"/>
    <property type="match status" value="1"/>
</dbReference>
<evidence type="ECO:0000256" key="1">
    <source>
        <dbReference type="ARBA" id="ARBA00023015"/>
    </source>
</evidence>
<dbReference type="InterPro" id="IPR028978">
    <property type="entry name" value="Chorismate_lyase_/UTRA_dom_sf"/>
</dbReference>
<protein>
    <recommendedName>
        <fullName evidence="4">Trehalose operon repressor</fullName>
    </recommendedName>
</protein>
<sequence>MARVKADMIAQDIATKIKHGIYAAGSFLPSENQLTELYGASRATVRKALGELLDLGLIQKIKGKGSKVLRLDRYTFPLSGITSFAELNRKLGMNATTELLKFKEQTKLPMNFERYFEEEKDLAGYEIERLRVIDGEPYVLDQDYVLSPPVTGLTPDIAAKSLYAYFEQDLQLDISYATKEVNVIKVDQRIHDLLQLDQELAVVVISRNYLADTTEFQLTLSYHRPDRFRFVDFARRQKLNF</sequence>
<dbReference type="PRINTS" id="PR00035">
    <property type="entry name" value="HTHGNTR"/>
</dbReference>
<proteinExistence type="predicted"/>
<dbReference type="Gene3D" id="1.10.10.10">
    <property type="entry name" value="Winged helix-like DNA-binding domain superfamily/Winged helix DNA-binding domain"/>
    <property type="match status" value="1"/>
</dbReference>
<comment type="caution">
    <text evidence="6">The sequence shown here is derived from an EMBL/GenBank/DDBJ whole genome shotgun (WGS) entry which is preliminary data.</text>
</comment>
<dbReference type="CDD" id="cd07377">
    <property type="entry name" value="WHTH_GntR"/>
    <property type="match status" value="1"/>
</dbReference>
<keyword evidence="2" id="KW-0238">DNA-binding</keyword>
<dbReference type="AlphaFoldDB" id="M5J5B8"/>
<dbReference type="GO" id="GO:0003677">
    <property type="term" value="F:DNA binding"/>
    <property type="evidence" value="ECO:0007669"/>
    <property type="project" value="UniProtKB-UniRule"/>
</dbReference>
<dbReference type="SMART" id="SM00345">
    <property type="entry name" value="HTH_GNTR"/>
    <property type="match status" value="1"/>
</dbReference>
<dbReference type="SUPFAM" id="SSF64288">
    <property type="entry name" value="Chorismate lyase-like"/>
    <property type="match status" value="1"/>
</dbReference>
<keyword evidence="7" id="KW-1185">Reference proteome</keyword>
<dbReference type="InterPro" id="IPR000524">
    <property type="entry name" value="Tscrpt_reg_HTH_GntR"/>
</dbReference>
<evidence type="ECO:0000256" key="4">
    <source>
        <dbReference type="NCBIfam" id="TIGR02404"/>
    </source>
</evidence>
<evidence type="ECO:0000256" key="2">
    <source>
        <dbReference type="ARBA" id="ARBA00023125"/>
    </source>
</evidence>
<reference evidence="6 7" key="1">
    <citation type="journal article" date="2013" name="Genome Announc.">
        <title>Genome Sequence of Lactobacillus saerimneri 30a (Formerly Lactobacillus sp. Strain 30a), a Reference Lactic Acid Bacterium Strain Producing Biogenic Amines.</title>
        <authorList>
            <person name="Romano A."/>
            <person name="Trip H."/>
            <person name="Campbell-Sills H."/>
            <person name="Bouchez O."/>
            <person name="Sherman D."/>
            <person name="Lolkema J.S."/>
            <person name="Lucas P.M."/>
        </authorList>
    </citation>
    <scope>NUCLEOTIDE SEQUENCE [LARGE SCALE GENOMIC DNA]</scope>
    <source>
        <strain evidence="6 7">30a</strain>
    </source>
</reference>
<dbReference type="Gene3D" id="3.40.1410.10">
    <property type="entry name" value="Chorismate lyase-like"/>
    <property type="match status" value="1"/>
</dbReference>
<evidence type="ECO:0000259" key="5">
    <source>
        <dbReference type="PROSITE" id="PS50949"/>
    </source>
</evidence>
<dbReference type="Proteomes" id="UP000011912">
    <property type="component" value="Unassembled WGS sequence"/>
</dbReference>
<dbReference type="SUPFAM" id="SSF46785">
    <property type="entry name" value="Winged helix' DNA-binding domain"/>
    <property type="match status" value="1"/>
</dbReference>
<dbReference type="PANTHER" id="PTHR44846:SF12">
    <property type="entry name" value="HTH-TYPE TRANSCRIPTIONAL REGULATOR TRER"/>
    <property type="match status" value="1"/>
</dbReference>
<gene>
    <name evidence="6" type="ORF">D271_02684</name>
</gene>
<dbReference type="Pfam" id="PF00392">
    <property type="entry name" value="GntR"/>
    <property type="match status" value="1"/>
</dbReference>
<name>M5J5B8_9LACO</name>
<dbReference type="InterPro" id="IPR012770">
    <property type="entry name" value="TreR"/>
</dbReference>
<dbReference type="InterPro" id="IPR050679">
    <property type="entry name" value="Bact_HTH_transcr_reg"/>
</dbReference>
<dbReference type="PATRIC" id="fig|1227363.6.peg.523"/>
<dbReference type="GO" id="GO:0045892">
    <property type="term" value="P:negative regulation of DNA-templated transcription"/>
    <property type="evidence" value="ECO:0007669"/>
    <property type="project" value="TreeGrafter"/>
</dbReference>
<keyword evidence="1" id="KW-0805">Transcription regulation</keyword>
<dbReference type="InterPro" id="IPR036388">
    <property type="entry name" value="WH-like_DNA-bd_sf"/>
</dbReference>